<dbReference type="EMBL" id="CAJHUC010000370">
    <property type="protein sequence ID" value="CAD7695626.1"/>
    <property type="molecule type" value="Genomic_DNA"/>
</dbReference>
<gene>
    <name evidence="2" type="ORF">OSTQU699_LOCUS987</name>
</gene>
<evidence type="ECO:0000313" key="2">
    <source>
        <dbReference type="EMBL" id="CAD7695626.1"/>
    </source>
</evidence>
<reference evidence="2" key="1">
    <citation type="submission" date="2020-12" db="EMBL/GenBank/DDBJ databases">
        <authorList>
            <person name="Iha C."/>
        </authorList>
    </citation>
    <scope>NUCLEOTIDE SEQUENCE</scope>
</reference>
<evidence type="ECO:0000256" key="1">
    <source>
        <dbReference type="SAM" id="MobiDB-lite"/>
    </source>
</evidence>
<name>A0A8S1IWL4_9CHLO</name>
<dbReference type="PANTHER" id="PTHR47369">
    <property type="entry name" value="BTB/POZ DOMAIN-CONTAINING PROTEIN"/>
    <property type="match status" value="1"/>
</dbReference>
<accession>A0A8S1IWL4</accession>
<dbReference type="AlphaFoldDB" id="A0A8S1IWL4"/>
<feature type="region of interest" description="Disordered" evidence="1">
    <location>
        <begin position="1"/>
        <end position="20"/>
    </location>
</feature>
<evidence type="ECO:0000313" key="3">
    <source>
        <dbReference type="Proteomes" id="UP000708148"/>
    </source>
</evidence>
<proteinExistence type="predicted"/>
<dbReference type="OrthoDB" id="6359943at2759"/>
<organism evidence="2 3">
    <name type="scientific">Ostreobium quekettii</name>
    <dbReference type="NCBI Taxonomy" id="121088"/>
    <lineage>
        <taxon>Eukaryota</taxon>
        <taxon>Viridiplantae</taxon>
        <taxon>Chlorophyta</taxon>
        <taxon>core chlorophytes</taxon>
        <taxon>Ulvophyceae</taxon>
        <taxon>TCBD clade</taxon>
        <taxon>Bryopsidales</taxon>
        <taxon>Ostreobineae</taxon>
        <taxon>Ostreobiaceae</taxon>
        <taxon>Ostreobium</taxon>
    </lineage>
</organism>
<dbReference type="Proteomes" id="UP000708148">
    <property type="component" value="Unassembled WGS sequence"/>
</dbReference>
<protein>
    <submittedName>
        <fullName evidence="2">Uncharacterized protein</fullName>
    </submittedName>
</protein>
<keyword evidence="3" id="KW-1185">Reference proteome</keyword>
<comment type="caution">
    <text evidence="2">The sequence shown here is derived from an EMBL/GenBank/DDBJ whole genome shotgun (WGS) entry which is preliminary data.</text>
</comment>
<sequence>MDSWESYGSPFGEGSDVSRSVKCEQSEIAGRSAGRAGARGEGRQACEEAVREAARVEASVWRLLGGGGGGHYDGMDFWELQRVGETFRELDLPDNERALQQALWRREALHSMVVAAARQGDGLGPSDGSQCAGSLGLPPCNANCSPPCRFLGMPEVPQLRYGFEFADVESLGDHRKSPLSSKQVFFAGSLFKVMLSVATKKASNQKMLGIFFHRDSSFKGRLGDANGFVDPRAKIDVSITIIVGNAEQEGIGLKGSLQSPRSNLGYSTLLPFGDLRRYLSPSGTLRVSVILSHLFDTADKPDGSHTSTPRIV</sequence>
<dbReference type="PANTHER" id="PTHR47369:SF1">
    <property type="entry name" value="BTB_POZ DOMAIN-CONTAINING PROTEIN"/>
    <property type="match status" value="1"/>
</dbReference>